<evidence type="ECO:0008006" key="3">
    <source>
        <dbReference type="Google" id="ProtNLM"/>
    </source>
</evidence>
<dbReference type="GeneID" id="98393513"/>
<dbReference type="AlphaFoldDB" id="A0A2L0D561"/>
<evidence type="ECO:0000313" key="2">
    <source>
        <dbReference type="Proteomes" id="UP000238956"/>
    </source>
</evidence>
<proteinExistence type="predicted"/>
<dbReference type="EMBL" id="CP025536">
    <property type="protein sequence ID" value="AUW96739.1"/>
    <property type="molecule type" value="Genomic_DNA"/>
</dbReference>
<dbReference type="Proteomes" id="UP000238956">
    <property type="component" value="Chromosome"/>
</dbReference>
<evidence type="ECO:0000313" key="1">
    <source>
        <dbReference type="EMBL" id="AUW96739.1"/>
    </source>
</evidence>
<organism evidence="1 2">
    <name type="scientific">Streptococcus pluranimalium</name>
    <dbReference type="NCBI Taxonomy" id="82348"/>
    <lineage>
        <taxon>Bacteria</taxon>
        <taxon>Bacillati</taxon>
        <taxon>Bacillota</taxon>
        <taxon>Bacilli</taxon>
        <taxon>Lactobacillales</taxon>
        <taxon>Streptococcaceae</taxon>
        <taxon>Streptococcus</taxon>
    </lineage>
</organism>
<gene>
    <name evidence="1" type="ORF">C0J00_06270</name>
</gene>
<protein>
    <recommendedName>
        <fullName evidence="3">HK97 gp10 family phage protein</fullName>
    </recommendedName>
</protein>
<reference evidence="1 2" key="2">
    <citation type="submission" date="2018-02" db="EMBL/GenBank/DDBJ databases">
        <title>Whole genome sequencing analysis of Streptococcus pluranimalium isolated from cattle infected mastitis in China.</title>
        <authorList>
            <person name="Zhang J.-R."/>
            <person name="Hu G.-Z."/>
        </authorList>
    </citation>
    <scope>NUCLEOTIDE SEQUENCE [LARGE SCALE GENOMIC DNA]</scope>
    <source>
        <strain evidence="1 2">TH11417</strain>
    </source>
</reference>
<accession>A0A2L0D561</accession>
<dbReference type="OrthoDB" id="1696709at2"/>
<name>A0A2L0D561_9STRE</name>
<dbReference type="RefSeq" id="WP_104968064.1">
    <property type="nucleotide sequence ID" value="NZ_CP025536.1"/>
</dbReference>
<sequence length="119" mass="13027">MNNLDLASAIEAELSDYVDDVTEVMRQAVLDVTDQAVETLKVTSPKRRGKYAKGWTSKVIEDSPTGLVKTVHNKTAGLTHLLENGHAKAGGGRVEGIPHIAPAEREAVRQLEKRLEDRL</sequence>
<dbReference type="KEGG" id="splr:C0J00_06270"/>
<keyword evidence="2" id="KW-1185">Reference proteome</keyword>
<reference evidence="1 2" key="1">
    <citation type="submission" date="2017-12" db="EMBL/GenBank/DDBJ databases">
        <authorList>
            <person name="Hurst M.R.H."/>
        </authorList>
    </citation>
    <scope>NUCLEOTIDE SEQUENCE [LARGE SCALE GENOMIC DNA]</scope>
    <source>
        <strain evidence="1 2">TH11417</strain>
    </source>
</reference>